<comment type="caution">
    <text evidence="4">The sequence shown here is derived from an EMBL/GenBank/DDBJ whole genome shotgun (WGS) entry which is preliminary data.</text>
</comment>
<dbReference type="EMBL" id="LYTK01000001">
    <property type="protein sequence ID" value="OBQ72527.1"/>
    <property type="molecule type" value="Genomic_DNA"/>
</dbReference>
<proteinExistence type="predicted"/>
<evidence type="ECO:0000256" key="3">
    <source>
        <dbReference type="ARBA" id="ARBA00023163"/>
    </source>
</evidence>
<reference evidence="4 5" key="1">
    <citation type="submission" date="2016-05" db="EMBL/GenBank/DDBJ databases">
        <authorList>
            <person name="Ramsay J.P."/>
        </authorList>
    </citation>
    <scope>NUCLEOTIDE SEQUENCE [LARGE SCALE GENOMIC DNA]</scope>
    <source>
        <strain evidence="4 5">NZP2042</strain>
    </source>
</reference>
<evidence type="ECO:0000313" key="5">
    <source>
        <dbReference type="Proteomes" id="UP000093737"/>
    </source>
</evidence>
<sequence length="263" mass="29269">MVIAGFAPWNRKIAAAIQEVGTPDFPQRIEEALKAVIDLDIVMIFAYSGTEKPICLYHNIDPVRAATVITAYANGPYLLDPFYRAATDPKAVGVRQLRRMAPDQFYSSEYFRQHYGLTKIRDEVGIVCRPAGSAAIVISFTRPMESPAFGRRDLKAIHDAEPVIRLLIERNWSNARLSPRGTDGEPVDPINATLNRMTGGVLTPREIEITSLILRGHSSAAIADALNIAEGTVKIHRKNIHQKLDISSQSELFSMFIFHLSKQ</sequence>
<dbReference type="GO" id="GO:0003677">
    <property type="term" value="F:DNA binding"/>
    <property type="evidence" value="ECO:0007669"/>
    <property type="project" value="UniProtKB-KW"/>
</dbReference>
<name>A0A6M7U3D9_RHILI</name>
<protein>
    <submittedName>
        <fullName evidence="4">Uncharacterized protein</fullName>
    </submittedName>
</protein>
<organism evidence="4 5">
    <name type="scientific">Rhizobium loti</name>
    <name type="common">Mesorhizobium loti</name>
    <dbReference type="NCBI Taxonomy" id="381"/>
    <lineage>
        <taxon>Bacteria</taxon>
        <taxon>Pseudomonadati</taxon>
        <taxon>Pseudomonadota</taxon>
        <taxon>Alphaproteobacteria</taxon>
        <taxon>Hyphomicrobiales</taxon>
        <taxon>Phyllobacteriaceae</taxon>
        <taxon>Mesorhizobium</taxon>
    </lineage>
</organism>
<dbReference type="PANTHER" id="PTHR44688">
    <property type="entry name" value="DNA-BINDING TRANSCRIPTIONAL ACTIVATOR DEVR_DOSR"/>
    <property type="match status" value="1"/>
</dbReference>
<dbReference type="Gene3D" id="1.10.10.10">
    <property type="entry name" value="Winged helix-like DNA-binding domain superfamily/Winged helix DNA-binding domain"/>
    <property type="match status" value="1"/>
</dbReference>
<evidence type="ECO:0000313" key="4">
    <source>
        <dbReference type="EMBL" id="OBQ72527.1"/>
    </source>
</evidence>
<dbReference type="SUPFAM" id="SSF46894">
    <property type="entry name" value="C-terminal effector domain of the bipartite response regulators"/>
    <property type="match status" value="1"/>
</dbReference>
<dbReference type="SMART" id="SM00421">
    <property type="entry name" value="HTH_LUXR"/>
    <property type="match status" value="1"/>
</dbReference>
<dbReference type="PRINTS" id="PR00038">
    <property type="entry name" value="HTHLUXR"/>
</dbReference>
<keyword evidence="2" id="KW-0238">DNA-binding</keyword>
<dbReference type="PROSITE" id="PS50043">
    <property type="entry name" value="HTH_LUXR_2"/>
    <property type="match status" value="1"/>
</dbReference>
<dbReference type="AlphaFoldDB" id="A0A6M7U3D9"/>
<dbReference type="GO" id="GO:0006355">
    <property type="term" value="P:regulation of DNA-templated transcription"/>
    <property type="evidence" value="ECO:0007669"/>
    <property type="project" value="InterPro"/>
</dbReference>
<dbReference type="InterPro" id="IPR016032">
    <property type="entry name" value="Sig_transdc_resp-reg_C-effctor"/>
</dbReference>
<keyword evidence="3" id="KW-0804">Transcription</keyword>
<accession>A0A6M7U3D9</accession>
<gene>
    <name evidence="4" type="ORF">A8145_06920</name>
</gene>
<dbReference type="Proteomes" id="UP000093737">
    <property type="component" value="Unassembled WGS sequence"/>
</dbReference>
<keyword evidence="1" id="KW-0805">Transcription regulation</keyword>
<dbReference type="CDD" id="cd06170">
    <property type="entry name" value="LuxR_C_like"/>
    <property type="match status" value="1"/>
</dbReference>
<dbReference type="PANTHER" id="PTHR44688:SF16">
    <property type="entry name" value="DNA-BINDING TRANSCRIPTIONAL ACTIVATOR DEVR_DOSR"/>
    <property type="match status" value="1"/>
</dbReference>
<dbReference type="Pfam" id="PF00196">
    <property type="entry name" value="GerE"/>
    <property type="match status" value="1"/>
</dbReference>
<dbReference type="InterPro" id="IPR036388">
    <property type="entry name" value="WH-like_DNA-bd_sf"/>
</dbReference>
<evidence type="ECO:0000256" key="1">
    <source>
        <dbReference type="ARBA" id="ARBA00023015"/>
    </source>
</evidence>
<dbReference type="PROSITE" id="PS00622">
    <property type="entry name" value="HTH_LUXR_1"/>
    <property type="match status" value="1"/>
</dbReference>
<dbReference type="InterPro" id="IPR000792">
    <property type="entry name" value="Tscrpt_reg_LuxR_C"/>
</dbReference>
<evidence type="ECO:0000256" key="2">
    <source>
        <dbReference type="ARBA" id="ARBA00023125"/>
    </source>
</evidence>